<dbReference type="InterPro" id="IPR000305">
    <property type="entry name" value="GIY-YIG_endonuc"/>
</dbReference>
<dbReference type="InterPro" id="IPR050190">
    <property type="entry name" value="UPF0213_domain"/>
</dbReference>
<evidence type="ECO:0000313" key="4">
    <source>
        <dbReference type="Proteomes" id="UP001500954"/>
    </source>
</evidence>
<evidence type="ECO:0000259" key="2">
    <source>
        <dbReference type="PROSITE" id="PS50164"/>
    </source>
</evidence>
<dbReference type="PANTHER" id="PTHR34477:SF1">
    <property type="entry name" value="UPF0213 PROTEIN YHBQ"/>
    <property type="match status" value="1"/>
</dbReference>
<comment type="similarity">
    <text evidence="1">Belongs to the UPF0213 family.</text>
</comment>
<feature type="domain" description="GIY-YIG" evidence="2">
    <location>
        <begin position="1"/>
        <end position="76"/>
    </location>
</feature>
<dbReference type="InterPro" id="IPR035901">
    <property type="entry name" value="GIY-YIG_endonuc_sf"/>
</dbReference>
<dbReference type="Pfam" id="PF01541">
    <property type="entry name" value="GIY-YIG"/>
    <property type="match status" value="1"/>
</dbReference>
<dbReference type="EMBL" id="BAABCY010000064">
    <property type="protein sequence ID" value="GAA3573243.1"/>
    <property type="molecule type" value="Genomic_DNA"/>
</dbReference>
<reference evidence="4" key="1">
    <citation type="journal article" date="2019" name="Int. J. Syst. Evol. Microbiol.">
        <title>The Global Catalogue of Microorganisms (GCM) 10K type strain sequencing project: providing services to taxonomists for standard genome sequencing and annotation.</title>
        <authorList>
            <consortium name="The Broad Institute Genomics Platform"/>
            <consortium name="The Broad Institute Genome Sequencing Center for Infectious Disease"/>
            <person name="Wu L."/>
            <person name="Ma J."/>
        </authorList>
    </citation>
    <scope>NUCLEOTIDE SEQUENCE [LARGE SCALE GENOMIC DNA]</scope>
    <source>
        <strain evidence="4">JCM 17111</strain>
    </source>
</reference>
<organism evidence="3 4">
    <name type="scientific">Snuella lapsa</name>
    <dbReference type="NCBI Taxonomy" id="870481"/>
    <lineage>
        <taxon>Bacteria</taxon>
        <taxon>Pseudomonadati</taxon>
        <taxon>Bacteroidota</taxon>
        <taxon>Flavobacteriia</taxon>
        <taxon>Flavobacteriales</taxon>
        <taxon>Flavobacteriaceae</taxon>
        <taxon>Snuella</taxon>
    </lineage>
</organism>
<dbReference type="SMART" id="SM00465">
    <property type="entry name" value="GIYc"/>
    <property type="match status" value="1"/>
</dbReference>
<dbReference type="Gene3D" id="3.40.1440.10">
    <property type="entry name" value="GIY-YIG endonuclease"/>
    <property type="match status" value="1"/>
</dbReference>
<dbReference type="PANTHER" id="PTHR34477">
    <property type="entry name" value="UPF0213 PROTEIN YHBQ"/>
    <property type="match status" value="1"/>
</dbReference>
<protein>
    <recommendedName>
        <fullName evidence="2">GIY-YIG domain-containing protein</fullName>
    </recommendedName>
</protein>
<gene>
    <name evidence="3" type="ORF">GCM10022395_23180</name>
</gene>
<dbReference type="SUPFAM" id="SSF82771">
    <property type="entry name" value="GIY-YIG endonuclease"/>
    <property type="match status" value="1"/>
</dbReference>
<proteinExistence type="inferred from homology"/>
<dbReference type="RefSeq" id="WP_345006285.1">
    <property type="nucleotide sequence ID" value="NZ_BAABCY010000064.1"/>
</dbReference>
<dbReference type="CDD" id="cd10449">
    <property type="entry name" value="GIY-YIG_SLX1_like"/>
    <property type="match status" value="1"/>
</dbReference>
<evidence type="ECO:0000313" key="3">
    <source>
        <dbReference type="EMBL" id="GAA3573243.1"/>
    </source>
</evidence>
<evidence type="ECO:0000256" key="1">
    <source>
        <dbReference type="ARBA" id="ARBA00007435"/>
    </source>
</evidence>
<comment type="caution">
    <text evidence="3">The sequence shown here is derived from an EMBL/GenBank/DDBJ whole genome shotgun (WGS) entry which is preliminary data.</text>
</comment>
<name>A0ABP6Y012_9FLAO</name>
<sequence>MFYIYAISSLKRNYIYVGMTVDLEARIERHNQGREKTTRAYRPFELLYSEALDVERHEARKREKYWKSGIGKEKLRLIRDKR</sequence>
<dbReference type="Proteomes" id="UP001500954">
    <property type="component" value="Unassembled WGS sequence"/>
</dbReference>
<dbReference type="PROSITE" id="PS50164">
    <property type="entry name" value="GIY_YIG"/>
    <property type="match status" value="1"/>
</dbReference>
<accession>A0ABP6Y012</accession>
<keyword evidence="4" id="KW-1185">Reference proteome</keyword>